<dbReference type="PRINTS" id="PR00783">
    <property type="entry name" value="MINTRINSICP"/>
</dbReference>
<feature type="transmembrane region" description="Helical" evidence="8">
    <location>
        <begin position="214"/>
        <end position="237"/>
    </location>
</feature>
<accession>A0A176W4Y7</accession>
<dbReference type="InterPro" id="IPR023271">
    <property type="entry name" value="Aquaporin-like"/>
</dbReference>
<dbReference type="Gene3D" id="1.20.1080.10">
    <property type="entry name" value="Glycerol uptake facilitator protein"/>
    <property type="match status" value="1"/>
</dbReference>
<keyword evidence="4 8" id="KW-1133">Transmembrane helix</keyword>
<keyword evidence="10" id="KW-1185">Reference proteome</keyword>
<evidence type="ECO:0000313" key="9">
    <source>
        <dbReference type="EMBL" id="OAE28090.1"/>
    </source>
</evidence>
<keyword evidence="5 8" id="KW-0472">Membrane</keyword>
<evidence type="ECO:0000256" key="3">
    <source>
        <dbReference type="ARBA" id="ARBA00022692"/>
    </source>
</evidence>
<dbReference type="GO" id="GO:0016020">
    <property type="term" value="C:membrane"/>
    <property type="evidence" value="ECO:0007669"/>
    <property type="project" value="UniProtKB-SubCell"/>
</dbReference>
<dbReference type="InterPro" id="IPR034294">
    <property type="entry name" value="Aquaporin_transptr"/>
</dbReference>
<dbReference type="EMBL" id="LVLJ01001769">
    <property type="protein sequence ID" value="OAE28090.1"/>
    <property type="molecule type" value="Genomic_DNA"/>
</dbReference>
<name>A0A176W4Y7_MARPO</name>
<evidence type="ECO:0000256" key="2">
    <source>
        <dbReference type="ARBA" id="ARBA00022448"/>
    </source>
</evidence>
<evidence type="ECO:0000256" key="5">
    <source>
        <dbReference type="ARBA" id="ARBA00023136"/>
    </source>
</evidence>
<feature type="transmembrane region" description="Helical" evidence="8">
    <location>
        <begin position="257"/>
        <end position="278"/>
    </location>
</feature>
<comment type="caution">
    <text evidence="9">The sequence shown here is derived from an EMBL/GenBank/DDBJ whole genome shotgun (WGS) entry which is preliminary data.</text>
</comment>
<keyword evidence="3 6" id="KW-0812">Transmembrane</keyword>
<proteinExistence type="inferred from homology"/>
<feature type="transmembrane region" description="Helical" evidence="8">
    <location>
        <begin position="88"/>
        <end position="112"/>
    </location>
</feature>
<evidence type="ECO:0000256" key="7">
    <source>
        <dbReference type="SAM" id="MobiDB-lite"/>
    </source>
</evidence>
<dbReference type="GO" id="GO:0015267">
    <property type="term" value="F:channel activity"/>
    <property type="evidence" value="ECO:0007669"/>
    <property type="project" value="InterPro"/>
</dbReference>
<evidence type="ECO:0000256" key="8">
    <source>
        <dbReference type="SAM" id="Phobius"/>
    </source>
</evidence>
<dbReference type="PANTHER" id="PTHR45687">
    <property type="entry name" value="AQUAPORIN OR AQUAGLYCEROPORIN RELATED"/>
    <property type="match status" value="1"/>
</dbReference>
<dbReference type="Proteomes" id="UP000077202">
    <property type="component" value="Unassembled WGS sequence"/>
</dbReference>
<feature type="region of interest" description="Disordered" evidence="7">
    <location>
        <begin position="1"/>
        <end position="25"/>
    </location>
</feature>
<feature type="transmembrane region" description="Helical" evidence="8">
    <location>
        <begin position="133"/>
        <end position="153"/>
    </location>
</feature>
<dbReference type="InterPro" id="IPR022357">
    <property type="entry name" value="MIP_CS"/>
</dbReference>
<dbReference type="PROSITE" id="PS00221">
    <property type="entry name" value="MIP"/>
    <property type="match status" value="1"/>
</dbReference>
<dbReference type="CDD" id="cd00333">
    <property type="entry name" value="MIP"/>
    <property type="match status" value="1"/>
</dbReference>
<dbReference type="SUPFAM" id="SSF81338">
    <property type="entry name" value="Aquaporin-like"/>
    <property type="match status" value="1"/>
</dbReference>
<sequence length="352" mass="37237">MAGAHQQTGGPYEIDTSNIKIGGGSAARTEDRDYIEPEPHLLWTVDEFYKWSLYRAAIAEFIATLLFVYIGVSAAIGNGRSSPDGVGALGVAWSFGATIFVLVYCTAGVSGGHINPAVTLGLLLGRKLSVPRAFIYMVAQMAGGICGAGIVKGLQKNPFQVLGGATNTVSADFSIGTGLAAEIIGTFFLVYVVYSATDAKRKARDSHVPVLAPLPIGLAVFVVHLATIPITGCGINPARSFGPAALWNHQQAWDDQWIFWVGPFIGATLAAAYHQFVIRALPLGSHFLFPTMSMSGSMSISGRKLETKLSGGLGLPSAILNPEEKKFFSGQAVVSPRIEHCVLSPLIASKRS</sequence>
<dbReference type="InterPro" id="IPR000425">
    <property type="entry name" value="MIP"/>
</dbReference>
<dbReference type="Pfam" id="PF00230">
    <property type="entry name" value="MIP"/>
    <property type="match status" value="1"/>
</dbReference>
<evidence type="ECO:0000256" key="6">
    <source>
        <dbReference type="RuleBase" id="RU000477"/>
    </source>
</evidence>
<gene>
    <name evidence="9" type="ORF">AXG93_136s1050</name>
</gene>
<keyword evidence="2 6" id="KW-0813">Transport</keyword>
<feature type="transmembrane region" description="Helical" evidence="8">
    <location>
        <begin position="57"/>
        <end position="76"/>
    </location>
</feature>
<feature type="transmembrane region" description="Helical" evidence="8">
    <location>
        <begin position="173"/>
        <end position="194"/>
    </location>
</feature>
<dbReference type="AlphaFoldDB" id="A0A176W4Y7"/>
<comment type="similarity">
    <text evidence="6">Belongs to the MIP/aquaporin (TC 1.A.8) family.</text>
</comment>
<feature type="compositionally biased region" description="Polar residues" evidence="7">
    <location>
        <begin position="1"/>
        <end position="19"/>
    </location>
</feature>
<organism evidence="9 10">
    <name type="scientific">Marchantia polymorpha subsp. ruderalis</name>
    <dbReference type="NCBI Taxonomy" id="1480154"/>
    <lineage>
        <taxon>Eukaryota</taxon>
        <taxon>Viridiplantae</taxon>
        <taxon>Streptophyta</taxon>
        <taxon>Embryophyta</taxon>
        <taxon>Marchantiophyta</taxon>
        <taxon>Marchantiopsida</taxon>
        <taxon>Marchantiidae</taxon>
        <taxon>Marchantiales</taxon>
        <taxon>Marchantiaceae</taxon>
        <taxon>Marchantia</taxon>
    </lineage>
</organism>
<evidence type="ECO:0000256" key="1">
    <source>
        <dbReference type="ARBA" id="ARBA00004141"/>
    </source>
</evidence>
<comment type="subcellular location">
    <subcellularLocation>
        <location evidence="1">Membrane</location>
        <topology evidence="1">Multi-pass membrane protein</topology>
    </subcellularLocation>
</comment>
<evidence type="ECO:0000256" key="4">
    <source>
        <dbReference type="ARBA" id="ARBA00022989"/>
    </source>
</evidence>
<evidence type="ECO:0000313" key="10">
    <source>
        <dbReference type="Proteomes" id="UP000077202"/>
    </source>
</evidence>
<dbReference type="NCBIfam" id="TIGR00861">
    <property type="entry name" value="MIP"/>
    <property type="match status" value="1"/>
</dbReference>
<reference evidence="9" key="1">
    <citation type="submission" date="2016-03" db="EMBL/GenBank/DDBJ databases">
        <title>Mechanisms controlling the formation of the plant cell surface in tip-growing cells are functionally conserved among land plants.</title>
        <authorList>
            <person name="Honkanen S."/>
            <person name="Jones V.A."/>
            <person name="Morieri G."/>
            <person name="Champion C."/>
            <person name="Hetherington A.J."/>
            <person name="Kelly S."/>
            <person name="Saint-Marcoux D."/>
            <person name="Proust H."/>
            <person name="Prescott H."/>
            <person name="Dolan L."/>
        </authorList>
    </citation>
    <scope>NUCLEOTIDE SEQUENCE [LARGE SCALE GENOMIC DNA]</scope>
    <source>
        <tissue evidence="9">Whole gametophyte</tissue>
    </source>
</reference>
<protein>
    <submittedName>
        <fullName evidence="9">Uncharacterized protein</fullName>
    </submittedName>
</protein>